<evidence type="ECO:0000313" key="1">
    <source>
        <dbReference type="Proteomes" id="UP000050640"/>
    </source>
</evidence>
<proteinExistence type="predicted"/>
<dbReference type="WBParaSite" id="EEL_0001000201-mRNA-1">
    <property type="protein sequence ID" value="EEL_0001000201-mRNA-1"/>
    <property type="gene ID" value="EEL_0001000201"/>
</dbReference>
<sequence>MVHSPKRISHTTNIKLEPYSVVSDTSTVPTDYASVASNESFYDISRFLDGRPVFGPWPKPALYQPIRSHSESDQIHKLTQCAKHDMKKSSSDTTMDIAIHCEEPLEEVNRTKINIPVAGNYDVAKQKLLENNLHEKSAATMRYEHANFDTSMDGTKHSIQIITPMVSSSEQNKLRFEQFQQRFTTLATPIVSILGKTIETHESSTDEGLEINDTNNTKKPIGTLQSAPQSIKSKGIYDEIEINDKLATHNSSYFQQKRVMDFPPTASISSMAMKTQKLIDEAYRTTLDRENMHLLTDTVEKQCSENNNNNSNDGNLMNKCANELIFGIGKILRKESGGIAALYKHALERPDSRFSKILYSMIA</sequence>
<name>A0A0R3S5D3_9BILA</name>
<protein>
    <submittedName>
        <fullName evidence="2">DUF4806 domain-containing protein</fullName>
    </submittedName>
</protein>
<dbReference type="AlphaFoldDB" id="A0A0R3S5D3"/>
<accession>A0A0R3S5D3</accession>
<keyword evidence="1" id="KW-1185">Reference proteome</keyword>
<reference evidence="2" key="1">
    <citation type="submission" date="2017-02" db="UniProtKB">
        <authorList>
            <consortium name="WormBaseParasite"/>
        </authorList>
    </citation>
    <scope>IDENTIFICATION</scope>
</reference>
<organism evidence="1 2">
    <name type="scientific">Elaeophora elaphi</name>
    <dbReference type="NCBI Taxonomy" id="1147741"/>
    <lineage>
        <taxon>Eukaryota</taxon>
        <taxon>Metazoa</taxon>
        <taxon>Ecdysozoa</taxon>
        <taxon>Nematoda</taxon>
        <taxon>Chromadorea</taxon>
        <taxon>Rhabditida</taxon>
        <taxon>Spirurina</taxon>
        <taxon>Spiruromorpha</taxon>
        <taxon>Filarioidea</taxon>
        <taxon>Onchocercidae</taxon>
        <taxon>Elaeophora</taxon>
    </lineage>
</organism>
<evidence type="ECO:0000313" key="2">
    <source>
        <dbReference type="WBParaSite" id="EEL_0001000201-mRNA-1"/>
    </source>
</evidence>
<dbReference type="Proteomes" id="UP000050640">
    <property type="component" value="Unplaced"/>
</dbReference>